<evidence type="ECO:0000256" key="2">
    <source>
        <dbReference type="PROSITE-ProRule" id="PRU01091"/>
    </source>
</evidence>
<dbReference type="PANTHER" id="PTHR47691">
    <property type="entry name" value="REGULATOR-RELATED"/>
    <property type="match status" value="1"/>
</dbReference>
<gene>
    <name evidence="4" type="ORF">SNE35_17795</name>
</gene>
<feature type="DNA-binding region" description="OmpR/PhoB-type" evidence="2">
    <location>
        <begin position="8"/>
        <end position="106"/>
    </location>
</feature>
<dbReference type="InterPro" id="IPR016032">
    <property type="entry name" value="Sig_transdc_resp-reg_C-effctor"/>
</dbReference>
<keyword evidence="1 2" id="KW-0238">DNA-binding</keyword>
<sequence>MEADGGAEPVLGFGPFRLMPARKLLLRDDAPVRLGARATELLIALAERAGELLSRETLEASAWPTTVVEETSLRVHVSALRRALRDGEDGARYITNVPGRGYCFVAPITRLHETVATPSAARAPTGVERVPVDTLSALAAASPLPNRLTSLVGRESAITTLADQCAQRRLVNVLGPGGIGKTTVAVAAAERFHQQHPEQPVCFIDLSLITDAAHVNSALAAAFGLADFPDDPLGALVRLIGTQPTLLVLDNCEHVISGVASLVPLLMERTPGLRLLLTSREAIGVEGEWTFRLAPLELPSQSLGADETLAFSAVRLFVERARARDEGFRLSDADAPLAAELCRRLDGIPLAIEVAAARLEQFGLRGLVAQVDAGFLHLKRDRRTGASRHEALSAMLDWSHRLLTESEQVILRRIAVFRSPFSLRSALRVCADAQLSETDVINGLARLRSKSLLSRVTLGDIVKHRLLEQTRAYALEKLAHSDDEDAVRRRHALLVGELLAEAQRNWPTMAKRQWMTVHGTLLRALHTALSWSFSPSGDPLIGASLTAVAWPMARYLFLEDYETTIRRAIAALDKLAEPPLPLLVQLHVGMASHVQERLGTGPESRAAYDRAAELAARSGDPVHGVEALIGQISDAMGRDDGQRAAALARQLRQLAVANDNAVAAAVADRLLAQALHFAGDQPQARQLARAVLEHPVQRGPLASLAGVVDHRVSMEVLLARVLWLQGSADQAAAAARSSLQLAEMDSPVAICQALALAVCPVLLWRGENDEARLYANQLLEQAQRLGSGQWLYVARAYLDIADARLQPGRTRAQPWMDADRGTSFPFAEDQLLAIEASEWHDDCLTRADQGTAGWCAAEVWRLQALRLQADGKTAEALALLQRSIELARSQGALAWALRSATSLARLLQQQGRHDEALATLTAVHRQIDEGEDTADVIAASALLASLRTPEHQGQR</sequence>
<dbReference type="SUPFAM" id="SSF46894">
    <property type="entry name" value="C-terminal effector domain of the bipartite response regulators"/>
    <property type="match status" value="1"/>
</dbReference>
<dbReference type="PRINTS" id="PR00364">
    <property type="entry name" value="DISEASERSIST"/>
</dbReference>
<dbReference type="CDD" id="cd00383">
    <property type="entry name" value="trans_reg_C"/>
    <property type="match status" value="1"/>
</dbReference>
<protein>
    <submittedName>
        <fullName evidence="4">Winged helix-turn-helix domain-containing protein</fullName>
    </submittedName>
</protein>
<name>A0ABU5DL18_9BURK</name>
<accession>A0ABU5DL18</accession>
<organism evidence="4 5">
    <name type="scientific">Roseateles agri</name>
    <dbReference type="NCBI Taxonomy" id="3098619"/>
    <lineage>
        <taxon>Bacteria</taxon>
        <taxon>Pseudomonadati</taxon>
        <taxon>Pseudomonadota</taxon>
        <taxon>Betaproteobacteria</taxon>
        <taxon>Burkholderiales</taxon>
        <taxon>Sphaerotilaceae</taxon>
        <taxon>Roseateles</taxon>
    </lineage>
</organism>
<dbReference type="Proteomes" id="UP001285263">
    <property type="component" value="Unassembled WGS sequence"/>
</dbReference>
<dbReference type="Gene3D" id="1.25.40.10">
    <property type="entry name" value="Tetratricopeptide repeat domain"/>
    <property type="match status" value="1"/>
</dbReference>
<evidence type="ECO:0000256" key="1">
    <source>
        <dbReference type="ARBA" id="ARBA00023125"/>
    </source>
</evidence>
<dbReference type="InterPro" id="IPR001867">
    <property type="entry name" value="OmpR/PhoB-type_DNA-bd"/>
</dbReference>
<comment type="caution">
    <text evidence="4">The sequence shown here is derived from an EMBL/GenBank/DDBJ whole genome shotgun (WGS) entry which is preliminary data.</text>
</comment>
<feature type="domain" description="OmpR/PhoB-type" evidence="3">
    <location>
        <begin position="8"/>
        <end position="106"/>
    </location>
</feature>
<proteinExistence type="predicted"/>
<evidence type="ECO:0000313" key="5">
    <source>
        <dbReference type="Proteomes" id="UP001285263"/>
    </source>
</evidence>
<dbReference type="SMART" id="SM00862">
    <property type="entry name" value="Trans_reg_C"/>
    <property type="match status" value="1"/>
</dbReference>
<dbReference type="InterPro" id="IPR036388">
    <property type="entry name" value="WH-like_DNA-bd_sf"/>
</dbReference>
<evidence type="ECO:0000259" key="3">
    <source>
        <dbReference type="PROSITE" id="PS51755"/>
    </source>
</evidence>
<dbReference type="SUPFAM" id="SSF52540">
    <property type="entry name" value="P-loop containing nucleoside triphosphate hydrolases"/>
    <property type="match status" value="1"/>
</dbReference>
<dbReference type="InterPro" id="IPR027417">
    <property type="entry name" value="P-loop_NTPase"/>
</dbReference>
<dbReference type="Gene3D" id="3.40.50.300">
    <property type="entry name" value="P-loop containing nucleotide triphosphate hydrolases"/>
    <property type="match status" value="1"/>
</dbReference>
<dbReference type="RefSeq" id="WP_320424275.1">
    <property type="nucleotide sequence ID" value="NZ_JAXCLA010000005.1"/>
</dbReference>
<dbReference type="Gene3D" id="1.10.10.10">
    <property type="entry name" value="Winged helix-like DNA-binding domain superfamily/Winged helix DNA-binding domain"/>
    <property type="match status" value="1"/>
</dbReference>
<dbReference type="PANTHER" id="PTHR47691:SF3">
    <property type="entry name" value="HTH-TYPE TRANSCRIPTIONAL REGULATOR RV0890C-RELATED"/>
    <property type="match status" value="1"/>
</dbReference>
<keyword evidence="5" id="KW-1185">Reference proteome</keyword>
<dbReference type="EMBL" id="JAXCLA010000005">
    <property type="protein sequence ID" value="MDY0746370.1"/>
    <property type="molecule type" value="Genomic_DNA"/>
</dbReference>
<reference evidence="4 5" key="1">
    <citation type="submission" date="2023-11" db="EMBL/GenBank/DDBJ databases">
        <title>Paucibacter sp. nov., isolated from fresh soil in Korea.</title>
        <authorList>
            <person name="Le N.T.T."/>
        </authorList>
    </citation>
    <scope>NUCLEOTIDE SEQUENCE [LARGE SCALE GENOMIC DNA]</scope>
    <source>
        <strain evidence="4 5">R3-3</strain>
    </source>
</reference>
<dbReference type="InterPro" id="IPR011990">
    <property type="entry name" value="TPR-like_helical_dom_sf"/>
</dbReference>
<evidence type="ECO:0000313" key="4">
    <source>
        <dbReference type="EMBL" id="MDY0746370.1"/>
    </source>
</evidence>
<dbReference type="Pfam" id="PF00486">
    <property type="entry name" value="Trans_reg_C"/>
    <property type="match status" value="1"/>
</dbReference>
<dbReference type="SUPFAM" id="SSF48452">
    <property type="entry name" value="TPR-like"/>
    <property type="match status" value="1"/>
</dbReference>
<dbReference type="PROSITE" id="PS51755">
    <property type="entry name" value="OMPR_PHOB"/>
    <property type="match status" value="1"/>
</dbReference>